<dbReference type="AlphaFoldDB" id="A0A411DHP2"/>
<reference evidence="1" key="1">
    <citation type="submission" date="2019-01" db="EMBL/GenBank/DDBJ databases">
        <title>Whole Genome Sequencing for Putative Detection of Antimicrobial Resistance and Potential Virulence Factors in Chryseobacterium indologenes isolated from Nile Tilapia in Tanzania.</title>
        <authorList>
            <person name="Mwega E."/>
            <person name="Mutoloki S."/>
            <person name="Mugimba K."/>
            <person name="Colquhoun D."/>
            <person name="Mdegela R."/>
            <person name="Evensen O."/>
            <person name="Wasteson Y."/>
        </authorList>
    </citation>
    <scope>NUCLEOTIDE SEQUENCE [LARGE SCALE GENOMIC DNA]</scope>
    <source>
        <strain evidence="1">StR 01</strain>
    </source>
</reference>
<organism evidence="1">
    <name type="scientific">Chryseobacterium indologenes</name>
    <name type="common">Flavobacterium indologenes</name>
    <dbReference type="NCBI Taxonomy" id="253"/>
    <lineage>
        <taxon>Bacteria</taxon>
        <taxon>Pseudomonadati</taxon>
        <taxon>Bacteroidota</taxon>
        <taxon>Flavobacteriia</taxon>
        <taxon>Flavobacteriales</taxon>
        <taxon>Weeksellaceae</taxon>
        <taxon>Chryseobacterium group</taxon>
        <taxon>Chryseobacterium</taxon>
    </lineage>
</organism>
<evidence type="ECO:0000313" key="1">
    <source>
        <dbReference type="EMBL" id="QBA19860.1"/>
    </source>
</evidence>
<proteinExistence type="predicted"/>
<dbReference type="EMBL" id="CP035532">
    <property type="protein sequence ID" value="QBA19860.1"/>
    <property type="molecule type" value="Genomic_DNA"/>
</dbReference>
<accession>A0A411DHP2</accession>
<sequence>MNAQELQTLLTERAEKFHLKNEVFHTLQKILSEDPEELTGGFARHEITFVFEGYQYLIEQRYREPVIRTRISLCVEKETYVENLEPIGYYDLEMDFDGEIVDDWFVIEKEKYLKDIGIISYFQGMNKKMPPHFLKGNHGEYEFVSCISLVGTLFISKDFEGSGVFVDKANTYLKDHSLPDKDYLKECRYFLKIMSRYLIENHLISEELKQKLEDNKINN</sequence>
<gene>
    <name evidence="1" type="ORF">EU348_01230</name>
</gene>
<name>A0A411DHP2_CHRID</name>
<protein>
    <submittedName>
        <fullName evidence="1">Uncharacterized protein</fullName>
    </submittedName>
</protein>